<evidence type="ECO:0000313" key="1">
    <source>
        <dbReference type="EMBL" id="BAU76132.1"/>
    </source>
</evidence>
<sequence length="259" mass="27841">MARTIETVILGGIVKIRPAGTGLPFRDVGLVSTVTQATETQEIILANTRTPEGGNFDKKTRITALTLAMNFREFNTENIAANLWANVSEVPSAAVADEAHIAQVDKTIVLEKMPLTITSVTDAATGTTTFVEDDDYRMTGSGIEVLPGGALATAIEGAVGDYSVEVSYTCAAFDEIEVLTNSSQEFEILLEGQNGAGTMKRINPRFWRCKFAPAESLDWLGTEDFMGMNVAVEVLADPTRGTGKSAYMKIQKEKPLPAP</sequence>
<keyword evidence="2" id="KW-1185">Reference proteome</keyword>
<accession>A0AAD1C4Y2</accession>
<reference evidence="1 2" key="2">
    <citation type="journal article" date="2017" name="Int. J. Syst. Evol. Microbiol.">
        <title>Pseudomonas furukawaii sp. nov., a polychlorinated biphenyl-degrading bacterium isolated from biphenyl-contaminated soil in Japan.</title>
        <authorList>
            <person name="Kimura N."/>
            <person name="Watanabe T."/>
            <person name="Suenaga H."/>
            <person name="Fujihara H."/>
            <person name="Futagami T."/>
            <person name="Goto M."/>
            <person name="Hanada S."/>
            <person name="Hirose J."/>
        </authorList>
    </citation>
    <scope>NUCLEOTIDE SEQUENCE [LARGE SCALE GENOMIC DNA]</scope>
    <source>
        <strain evidence="2">DSM 10086 / NBRC 110670 / KF707</strain>
    </source>
</reference>
<dbReference type="Proteomes" id="UP000218554">
    <property type="component" value="Chromosome"/>
</dbReference>
<reference evidence="2" key="1">
    <citation type="submission" date="2015-05" db="EMBL/GenBank/DDBJ databases">
        <title>Draft genome sequencing of a biphenyl-degrading bacterium, Pseudomonas balearica KF707 (=NBRC110670).</title>
        <authorList>
            <person name="Kimura N."/>
            <person name="Hirose J."/>
            <person name="Watanabe T."/>
            <person name="Suenaga H."/>
            <person name="Fujihara H."/>
            <person name="Noguchi M."/>
            <person name="Hashimoto M."/>
            <person name="Shimodaira J."/>
            <person name="Tsuchikane K."/>
            <person name="Hosoyama A."/>
            <person name="Yamazoe A."/>
            <person name="Fujita N."/>
            <person name="Furukawa K."/>
        </authorList>
    </citation>
    <scope>NUCLEOTIDE SEQUENCE [LARGE SCALE GENOMIC DNA]</scope>
    <source>
        <strain evidence="2">DSM 10086 / NBRC 110670 / KF707</strain>
    </source>
</reference>
<dbReference type="AlphaFoldDB" id="A0AAD1C4Y2"/>
<gene>
    <name evidence="1" type="ORF">KF707C_44440</name>
</gene>
<proteinExistence type="predicted"/>
<name>A0AAD1C4Y2_METFU</name>
<dbReference type="KEGG" id="pfuw:KF707C_44440"/>
<evidence type="ECO:0000313" key="2">
    <source>
        <dbReference type="Proteomes" id="UP000218554"/>
    </source>
</evidence>
<organism evidence="1 2">
    <name type="scientific">Metapseudomonas furukawaii</name>
    <name type="common">Pseudomonas furukawaii</name>
    <dbReference type="NCBI Taxonomy" id="1149133"/>
    <lineage>
        <taxon>Bacteria</taxon>
        <taxon>Pseudomonadati</taxon>
        <taxon>Pseudomonadota</taxon>
        <taxon>Gammaproteobacteria</taxon>
        <taxon>Pseudomonadales</taxon>
        <taxon>Pseudomonadaceae</taxon>
        <taxon>Metapseudomonas</taxon>
    </lineage>
</organism>
<dbReference type="RefSeq" id="WP_004421258.1">
    <property type="nucleotide sequence ID" value="NZ_AJMR01000099.1"/>
</dbReference>
<dbReference type="EMBL" id="AP014862">
    <property type="protein sequence ID" value="BAU76132.1"/>
    <property type="molecule type" value="Genomic_DNA"/>
</dbReference>
<protein>
    <submittedName>
        <fullName evidence="1">Uncharacterized protein</fullName>
    </submittedName>
</protein>